<evidence type="ECO:0000313" key="2">
    <source>
        <dbReference type="Proteomes" id="UP001634007"/>
    </source>
</evidence>
<dbReference type="EMBL" id="JBJKBG010000002">
    <property type="protein sequence ID" value="KAL3749627.1"/>
    <property type="molecule type" value="Genomic_DNA"/>
</dbReference>
<dbReference type="Proteomes" id="UP001634007">
    <property type="component" value="Unassembled WGS sequence"/>
</dbReference>
<gene>
    <name evidence="1" type="ORF">ACJRO7_010713</name>
</gene>
<name>A0ABD3LDP3_EUCGL</name>
<protein>
    <submittedName>
        <fullName evidence="1">Uncharacterized protein</fullName>
    </submittedName>
</protein>
<sequence>MWAMRTPFKIFLLVKDLDGNALTGLDVAGAVDLGKGATVEELANFIAAEEKGLVVFPGIGPGDGCGGCCWRPPWMRSRGRVGKQGFMLESTSDLSFEGDGDSLLRGLLVLVSSCWAKKNLKARIDSPHPNLCFQFETDAIQVAFGSK</sequence>
<comment type="caution">
    <text evidence="1">The sequence shown here is derived from an EMBL/GenBank/DDBJ whole genome shotgun (WGS) entry which is preliminary data.</text>
</comment>
<organism evidence="1 2">
    <name type="scientific">Eucalyptus globulus</name>
    <name type="common">Tasmanian blue gum</name>
    <dbReference type="NCBI Taxonomy" id="34317"/>
    <lineage>
        <taxon>Eukaryota</taxon>
        <taxon>Viridiplantae</taxon>
        <taxon>Streptophyta</taxon>
        <taxon>Embryophyta</taxon>
        <taxon>Tracheophyta</taxon>
        <taxon>Spermatophyta</taxon>
        <taxon>Magnoliopsida</taxon>
        <taxon>eudicotyledons</taxon>
        <taxon>Gunneridae</taxon>
        <taxon>Pentapetalae</taxon>
        <taxon>rosids</taxon>
        <taxon>malvids</taxon>
        <taxon>Myrtales</taxon>
        <taxon>Myrtaceae</taxon>
        <taxon>Myrtoideae</taxon>
        <taxon>Eucalypteae</taxon>
        <taxon>Eucalyptus</taxon>
    </lineage>
</organism>
<dbReference type="AlphaFoldDB" id="A0ABD3LDP3"/>
<reference evidence="1 2" key="1">
    <citation type="submission" date="2024-11" db="EMBL/GenBank/DDBJ databases">
        <title>Chromosome-level genome assembly of Eucalyptus globulus Labill. provides insights into its genome evolution.</title>
        <authorList>
            <person name="Li X."/>
        </authorList>
    </citation>
    <scope>NUCLEOTIDE SEQUENCE [LARGE SCALE GENOMIC DNA]</scope>
    <source>
        <strain evidence="1">CL2024</strain>
        <tissue evidence="1">Fresh tender leaves</tissue>
    </source>
</reference>
<keyword evidence="2" id="KW-1185">Reference proteome</keyword>
<evidence type="ECO:0000313" key="1">
    <source>
        <dbReference type="EMBL" id="KAL3749627.1"/>
    </source>
</evidence>
<proteinExistence type="predicted"/>
<accession>A0ABD3LDP3</accession>